<dbReference type="InterPro" id="IPR050807">
    <property type="entry name" value="TransReg_Diox_bact_type"/>
</dbReference>
<dbReference type="PANTHER" id="PTHR46797:SF1">
    <property type="entry name" value="METHYLPHOSPHONATE SYNTHASE"/>
    <property type="match status" value="1"/>
</dbReference>
<name>A0A9D9DQ09_9BACT</name>
<evidence type="ECO:0000259" key="2">
    <source>
        <dbReference type="PROSITE" id="PS50943"/>
    </source>
</evidence>
<accession>A0A9D9DQ09</accession>
<dbReference type="GO" id="GO:0003700">
    <property type="term" value="F:DNA-binding transcription factor activity"/>
    <property type="evidence" value="ECO:0007669"/>
    <property type="project" value="TreeGrafter"/>
</dbReference>
<proteinExistence type="predicted"/>
<evidence type="ECO:0000313" key="3">
    <source>
        <dbReference type="EMBL" id="MBO8430663.1"/>
    </source>
</evidence>
<gene>
    <name evidence="3" type="ORF">IAC76_04685</name>
</gene>
<evidence type="ECO:0000256" key="1">
    <source>
        <dbReference type="ARBA" id="ARBA00023125"/>
    </source>
</evidence>
<dbReference type="Proteomes" id="UP000823632">
    <property type="component" value="Unassembled WGS sequence"/>
</dbReference>
<organism evidence="3 4">
    <name type="scientific">Candidatus Scatousia excrementipullorum</name>
    <dbReference type="NCBI Taxonomy" id="2840936"/>
    <lineage>
        <taxon>Bacteria</taxon>
        <taxon>Candidatus Scatousia</taxon>
    </lineage>
</organism>
<dbReference type="SUPFAM" id="SSF47413">
    <property type="entry name" value="lambda repressor-like DNA-binding domains"/>
    <property type="match status" value="1"/>
</dbReference>
<dbReference type="GO" id="GO:0005829">
    <property type="term" value="C:cytosol"/>
    <property type="evidence" value="ECO:0007669"/>
    <property type="project" value="TreeGrafter"/>
</dbReference>
<dbReference type="GO" id="GO:0003677">
    <property type="term" value="F:DNA binding"/>
    <property type="evidence" value="ECO:0007669"/>
    <property type="project" value="UniProtKB-KW"/>
</dbReference>
<evidence type="ECO:0000313" key="4">
    <source>
        <dbReference type="Proteomes" id="UP000823632"/>
    </source>
</evidence>
<reference evidence="3" key="1">
    <citation type="submission" date="2020-10" db="EMBL/GenBank/DDBJ databases">
        <authorList>
            <person name="Gilroy R."/>
        </authorList>
    </citation>
    <scope>NUCLEOTIDE SEQUENCE</scope>
    <source>
        <strain evidence="3">10192</strain>
    </source>
</reference>
<comment type="caution">
    <text evidence="3">The sequence shown here is derived from an EMBL/GenBank/DDBJ whole genome shotgun (WGS) entry which is preliminary data.</text>
</comment>
<dbReference type="AlphaFoldDB" id="A0A9D9DQ09"/>
<protein>
    <submittedName>
        <fullName evidence="3">Helix-turn-helix transcriptional regulator</fullName>
    </submittedName>
</protein>
<feature type="domain" description="HTH cro/C1-type" evidence="2">
    <location>
        <begin position="14"/>
        <end position="68"/>
    </location>
</feature>
<dbReference type="SMART" id="SM00530">
    <property type="entry name" value="HTH_XRE"/>
    <property type="match status" value="1"/>
</dbReference>
<dbReference type="CDD" id="cd00093">
    <property type="entry name" value="HTH_XRE"/>
    <property type="match status" value="1"/>
</dbReference>
<dbReference type="InterPro" id="IPR001387">
    <property type="entry name" value="Cro/C1-type_HTH"/>
</dbReference>
<sequence length="72" mass="8047">MDIQKYYDELAKNMRIERAKRKISQLNLATKAGISLDTVNLIERGAGNPTLFTIISIAKALDVDLNTLIPMN</sequence>
<keyword evidence="1" id="KW-0238">DNA-binding</keyword>
<dbReference type="EMBL" id="JADIND010000098">
    <property type="protein sequence ID" value="MBO8430663.1"/>
    <property type="molecule type" value="Genomic_DNA"/>
</dbReference>
<dbReference type="InterPro" id="IPR010982">
    <property type="entry name" value="Lambda_DNA-bd_dom_sf"/>
</dbReference>
<dbReference type="PANTHER" id="PTHR46797">
    <property type="entry name" value="HTH-TYPE TRANSCRIPTIONAL REGULATOR"/>
    <property type="match status" value="1"/>
</dbReference>
<dbReference type="PROSITE" id="PS50943">
    <property type="entry name" value="HTH_CROC1"/>
    <property type="match status" value="1"/>
</dbReference>
<dbReference type="Pfam" id="PF01381">
    <property type="entry name" value="HTH_3"/>
    <property type="match status" value="1"/>
</dbReference>
<reference evidence="3" key="2">
    <citation type="journal article" date="2021" name="PeerJ">
        <title>Extensive microbial diversity within the chicken gut microbiome revealed by metagenomics and culture.</title>
        <authorList>
            <person name="Gilroy R."/>
            <person name="Ravi A."/>
            <person name="Getino M."/>
            <person name="Pursley I."/>
            <person name="Horton D.L."/>
            <person name="Alikhan N.F."/>
            <person name="Baker D."/>
            <person name="Gharbi K."/>
            <person name="Hall N."/>
            <person name="Watson M."/>
            <person name="Adriaenssens E.M."/>
            <person name="Foster-Nyarko E."/>
            <person name="Jarju S."/>
            <person name="Secka A."/>
            <person name="Antonio M."/>
            <person name="Oren A."/>
            <person name="Chaudhuri R.R."/>
            <person name="La Ragione R."/>
            <person name="Hildebrand F."/>
            <person name="Pallen M.J."/>
        </authorList>
    </citation>
    <scope>NUCLEOTIDE SEQUENCE</scope>
    <source>
        <strain evidence="3">10192</strain>
    </source>
</reference>
<dbReference type="Gene3D" id="1.10.260.40">
    <property type="entry name" value="lambda repressor-like DNA-binding domains"/>
    <property type="match status" value="1"/>
</dbReference>